<keyword evidence="2" id="KW-1185">Reference proteome</keyword>
<organism evidence="1 2">
    <name type="scientific">Actinomadura macrotermitis</name>
    <dbReference type="NCBI Taxonomy" id="2585200"/>
    <lineage>
        <taxon>Bacteria</taxon>
        <taxon>Bacillati</taxon>
        <taxon>Actinomycetota</taxon>
        <taxon>Actinomycetes</taxon>
        <taxon>Streptosporangiales</taxon>
        <taxon>Thermomonosporaceae</taxon>
        <taxon>Actinomadura</taxon>
    </lineage>
</organism>
<dbReference type="Proteomes" id="UP000487268">
    <property type="component" value="Unassembled WGS sequence"/>
</dbReference>
<dbReference type="RefSeq" id="WP_153538676.1">
    <property type="nucleotide sequence ID" value="NZ_WEGH01000004.1"/>
</dbReference>
<accession>A0A7K0C3P2</accession>
<evidence type="ECO:0000313" key="2">
    <source>
        <dbReference type="Proteomes" id="UP000487268"/>
    </source>
</evidence>
<name>A0A7K0C3P2_9ACTN</name>
<sequence>MPHVPHTSKIDIQEVRSKNLAAREIVAALSNTLPNLAELWLRLNAALSDVPALLNEIKGLRAELFKARRTRANLAAAARATLSAHHDGEPDPLYYLRDELRAQGLLPPGPWGRS</sequence>
<evidence type="ECO:0000313" key="1">
    <source>
        <dbReference type="EMBL" id="MQY08061.1"/>
    </source>
</evidence>
<proteinExistence type="predicted"/>
<dbReference type="EMBL" id="WEGH01000004">
    <property type="protein sequence ID" value="MQY08061.1"/>
    <property type="molecule type" value="Genomic_DNA"/>
</dbReference>
<comment type="caution">
    <text evidence="1">The sequence shown here is derived from an EMBL/GenBank/DDBJ whole genome shotgun (WGS) entry which is preliminary data.</text>
</comment>
<reference evidence="1 2" key="1">
    <citation type="submission" date="2019-10" db="EMBL/GenBank/DDBJ databases">
        <title>Actinomadura rubteroloni sp. nov. and Actinomadura macrotermitis sp. nov., isolated from the gut of fungus growing-termite Macrotermes natalensis.</title>
        <authorList>
            <person name="Benndorf R."/>
            <person name="Martin K."/>
            <person name="Kuefner M."/>
            <person name="De Beer W."/>
            <person name="Kaster A.-K."/>
            <person name="Vollmers J."/>
            <person name="Poulsen M."/>
            <person name="Beemelmanns C."/>
        </authorList>
    </citation>
    <scope>NUCLEOTIDE SEQUENCE [LARGE SCALE GENOMIC DNA]</scope>
    <source>
        <strain evidence="1 2">RB68</strain>
    </source>
</reference>
<dbReference type="OrthoDB" id="3476559at2"/>
<gene>
    <name evidence="1" type="ORF">ACRB68_61670</name>
</gene>
<dbReference type="AlphaFoldDB" id="A0A7K0C3P2"/>
<protein>
    <submittedName>
        <fullName evidence="1">Uncharacterized protein</fullName>
    </submittedName>
</protein>